<comment type="caution">
    <text evidence="1">The sequence shown here is derived from an EMBL/GenBank/DDBJ whole genome shotgun (WGS) entry which is preliminary data.</text>
</comment>
<name>A0A1R2AZB1_9CILI</name>
<proteinExistence type="predicted"/>
<dbReference type="AlphaFoldDB" id="A0A1R2AZB1"/>
<protein>
    <submittedName>
        <fullName evidence="1">Uncharacterized protein</fullName>
    </submittedName>
</protein>
<dbReference type="Proteomes" id="UP000187209">
    <property type="component" value="Unassembled WGS sequence"/>
</dbReference>
<evidence type="ECO:0000313" key="1">
    <source>
        <dbReference type="EMBL" id="OMJ69873.1"/>
    </source>
</evidence>
<organism evidence="1 2">
    <name type="scientific">Stentor coeruleus</name>
    <dbReference type="NCBI Taxonomy" id="5963"/>
    <lineage>
        <taxon>Eukaryota</taxon>
        <taxon>Sar</taxon>
        <taxon>Alveolata</taxon>
        <taxon>Ciliophora</taxon>
        <taxon>Postciliodesmatophora</taxon>
        <taxon>Heterotrichea</taxon>
        <taxon>Heterotrichida</taxon>
        <taxon>Stentoridae</taxon>
        <taxon>Stentor</taxon>
    </lineage>
</organism>
<gene>
    <name evidence="1" type="ORF">SteCoe_32286</name>
</gene>
<dbReference type="EMBL" id="MPUH01001148">
    <property type="protein sequence ID" value="OMJ69873.1"/>
    <property type="molecule type" value="Genomic_DNA"/>
</dbReference>
<reference evidence="1 2" key="1">
    <citation type="submission" date="2016-11" db="EMBL/GenBank/DDBJ databases">
        <title>The macronuclear genome of Stentor coeruleus: a giant cell with tiny introns.</title>
        <authorList>
            <person name="Slabodnick M."/>
            <person name="Ruby J.G."/>
            <person name="Reiff S.B."/>
            <person name="Swart E.C."/>
            <person name="Gosai S."/>
            <person name="Prabakaran S."/>
            <person name="Witkowska E."/>
            <person name="Larue G.E."/>
            <person name="Fisher S."/>
            <person name="Freeman R.M."/>
            <person name="Gunawardena J."/>
            <person name="Chu W."/>
            <person name="Stover N.A."/>
            <person name="Gregory B.D."/>
            <person name="Nowacki M."/>
            <person name="Derisi J."/>
            <person name="Roy S.W."/>
            <person name="Marshall W.F."/>
            <person name="Sood P."/>
        </authorList>
    </citation>
    <scope>NUCLEOTIDE SEQUENCE [LARGE SCALE GENOMIC DNA]</scope>
    <source>
        <strain evidence="1">WM001</strain>
    </source>
</reference>
<evidence type="ECO:0000313" key="2">
    <source>
        <dbReference type="Proteomes" id="UP000187209"/>
    </source>
</evidence>
<dbReference type="OrthoDB" id="325628at2759"/>
<sequence length="334" mass="39190">MNIDLIRTQYQRFSSQDFEPSMRAMGVMDEIIKCDYKDFFNLKLLEVQNLYRADKKGIRMRHESDNVISKCEGPLRESGDFEVDFDDKAFIESGINFIGRIRLTKNGRDTVVRVFGEGTFDPASREKYLSKHDYIVINGFCVVALYGCRRGAKEDFIARVFKLAKNSLSARKHPLMLKYMKYQIKTAAAGTDSRDYGGFLRLWVDRNRKNMLKKKHEDLFNYTYTYDQFDKSLILPCKTYIDLLVKYRQVNHFLIAFTQLHPEVYLRPTTDYVKKLCGMSTTCIDLRELEESAQEIEDRYTQKIREAMAKRGGDSNDRPKLRDLATKYYNCCVF</sequence>
<accession>A0A1R2AZB1</accession>
<keyword evidence="2" id="KW-1185">Reference proteome</keyword>